<sequence>MMGGYGLEKGKEEETGMTSATVAWKKGRMGRRGFPFSPSTRLHPGDASTLLGEEGRKPVVVWKERENSRSDEGSGGRNR</sequence>
<dbReference type="AlphaFoldDB" id="A0A2A6CYX7"/>
<accession>A0A8R1UZZ7</accession>
<name>A0A2A6CYX7_PRIPA</name>
<feature type="region of interest" description="Disordered" evidence="1">
    <location>
        <begin position="1"/>
        <end position="79"/>
    </location>
</feature>
<feature type="compositionally biased region" description="Basic and acidic residues" evidence="1">
    <location>
        <begin position="53"/>
        <end position="79"/>
    </location>
</feature>
<dbReference type="Proteomes" id="UP000005239">
    <property type="component" value="Unassembled WGS sequence"/>
</dbReference>
<reference evidence="2" key="2">
    <citation type="submission" date="2022-06" db="UniProtKB">
        <authorList>
            <consortium name="EnsemblMetazoa"/>
        </authorList>
    </citation>
    <scope>IDENTIFICATION</scope>
    <source>
        <strain evidence="2">PS312</strain>
    </source>
</reference>
<evidence type="ECO:0000256" key="1">
    <source>
        <dbReference type="SAM" id="MobiDB-lite"/>
    </source>
</evidence>
<keyword evidence="3" id="KW-1185">Reference proteome</keyword>
<organism evidence="2 3">
    <name type="scientific">Pristionchus pacificus</name>
    <name type="common">Parasitic nematode worm</name>
    <dbReference type="NCBI Taxonomy" id="54126"/>
    <lineage>
        <taxon>Eukaryota</taxon>
        <taxon>Metazoa</taxon>
        <taxon>Ecdysozoa</taxon>
        <taxon>Nematoda</taxon>
        <taxon>Chromadorea</taxon>
        <taxon>Rhabditida</taxon>
        <taxon>Rhabditina</taxon>
        <taxon>Diplogasteromorpha</taxon>
        <taxon>Diplogasteroidea</taxon>
        <taxon>Neodiplogasteridae</taxon>
        <taxon>Pristionchus</taxon>
    </lineage>
</organism>
<accession>A0A2A6CYX7</accession>
<evidence type="ECO:0000313" key="3">
    <source>
        <dbReference type="Proteomes" id="UP000005239"/>
    </source>
</evidence>
<protein>
    <submittedName>
        <fullName evidence="2">Uncharacterized protein</fullName>
    </submittedName>
</protein>
<dbReference type="EnsemblMetazoa" id="PPA45010.1">
    <property type="protein sequence ID" value="PPA45010.1"/>
    <property type="gene ID" value="WBGene00283379"/>
</dbReference>
<evidence type="ECO:0000313" key="2">
    <source>
        <dbReference type="EnsemblMetazoa" id="PPA45010.1"/>
    </source>
</evidence>
<gene>
    <name evidence="2" type="primary">WBGene00283379</name>
</gene>
<reference evidence="3" key="1">
    <citation type="journal article" date="2008" name="Nat. Genet.">
        <title>The Pristionchus pacificus genome provides a unique perspective on nematode lifestyle and parasitism.</title>
        <authorList>
            <person name="Dieterich C."/>
            <person name="Clifton S.W."/>
            <person name="Schuster L.N."/>
            <person name="Chinwalla A."/>
            <person name="Delehaunty K."/>
            <person name="Dinkelacker I."/>
            <person name="Fulton L."/>
            <person name="Fulton R."/>
            <person name="Godfrey J."/>
            <person name="Minx P."/>
            <person name="Mitreva M."/>
            <person name="Roeseler W."/>
            <person name="Tian H."/>
            <person name="Witte H."/>
            <person name="Yang S.P."/>
            <person name="Wilson R.K."/>
            <person name="Sommer R.J."/>
        </authorList>
    </citation>
    <scope>NUCLEOTIDE SEQUENCE [LARGE SCALE GENOMIC DNA]</scope>
    <source>
        <strain evidence="3">PS312</strain>
    </source>
</reference>
<proteinExistence type="predicted"/>